<dbReference type="EMBL" id="JAAALK010000287">
    <property type="protein sequence ID" value="KAG8057972.1"/>
    <property type="molecule type" value="Genomic_DNA"/>
</dbReference>
<proteinExistence type="predicted"/>
<keyword evidence="3" id="KW-1185">Reference proteome</keyword>
<dbReference type="Proteomes" id="UP000729402">
    <property type="component" value="Unassembled WGS sequence"/>
</dbReference>
<protein>
    <submittedName>
        <fullName evidence="2">Uncharacterized protein</fullName>
    </submittedName>
</protein>
<dbReference type="PROSITE" id="PS00018">
    <property type="entry name" value="EF_HAND_1"/>
    <property type="match status" value="1"/>
</dbReference>
<name>A0A8J5RWD8_ZIZPA</name>
<gene>
    <name evidence="2" type="ORF">GUJ93_ZPchr0002g26700</name>
</gene>
<evidence type="ECO:0000313" key="3">
    <source>
        <dbReference type="Proteomes" id="UP000729402"/>
    </source>
</evidence>
<comment type="caution">
    <text evidence="2">The sequence shown here is derived from an EMBL/GenBank/DDBJ whole genome shotgun (WGS) entry which is preliminary data.</text>
</comment>
<reference evidence="2" key="2">
    <citation type="submission" date="2021-02" db="EMBL/GenBank/DDBJ databases">
        <authorList>
            <person name="Kimball J.A."/>
            <person name="Haas M.W."/>
            <person name="Macchietto M."/>
            <person name="Kono T."/>
            <person name="Duquette J."/>
            <person name="Shao M."/>
        </authorList>
    </citation>
    <scope>NUCLEOTIDE SEQUENCE</scope>
    <source>
        <tissue evidence="2">Fresh leaf tissue</tissue>
    </source>
</reference>
<dbReference type="InterPro" id="IPR018247">
    <property type="entry name" value="EF_Hand_1_Ca_BS"/>
</dbReference>
<feature type="region of interest" description="Disordered" evidence="1">
    <location>
        <begin position="19"/>
        <end position="65"/>
    </location>
</feature>
<organism evidence="2 3">
    <name type="scientific">Zizania palustris</name>
    <name type="common">Northern wild rice</name>
    <dbReference type="NCBI Taxonomy" id="103762"/>
    <lineage>
        <taxon>Eukaryota</taxon>
        <taxon>Viridiplantae</taxon>
        <taxon>Streptophyta</taxon>
        <taxon>Embryophyta</taxon>
        <taxon>Tracheophyta</taxon>
        <taxon>Spermatophyta</taxon>
        <taxon>Magnoliopsida</taxon>
        <taxon>Liliopsida</taxon>
        <taxon>Poales</taxon>
        <taxon>Poaceae</taxon>
        <taxon>BOP clade</taxon>
        <taxon>Oryzoideae</taxon>
        <taxon>Oryzeae</taxon>
        <taxon>Zizaniinae</taxon>
        <taxon>Zizania</taxon>
    </lineage>
</organism>
<feature type="compositionally biased region" description="Basic and acidic residues" evidence="1">
    <location>
        <begin position="35"/>
        <end position="55"/>
    </location>
</feature>
<dbReference type="AlphaFoldDB" id="A0A8J5RWD8"/>
<reference evidence="2" key="1">
    <citation type="journal article" date="2021" name="bioRxiv">
        <title>Whole Genome Assembly and Annotation of Northern Wild Rice, Zizania palustris L., Supports a Whole Genome Duplication in the Zizania Genus.</title>
        <authorList>
            <person name="Haas M."/>
            <person name="Kono T."/>
            <person name="Macchietto M."/>
            <person name="Millas R."/>
            <person name="McGilp L."/>
            <person name="Shao M."/>
            <person name="Duquette J."/>
            <person name="Hirsch C.N."/>
            <person name="Kimball J."/>
        </authorList>
    </citation>
    <scope>NUCLEOTIDE SEQUENCE</scope>
    <source>
        <tissue evidence="2">Fresh leaf tissue</tissue>
    </source>
</reference>
<accession>A0A8J5RWD8</accession>
<sequence>MAASYRDLHATVQARDELAARESVAGVADEGAGDGYRRGRRQEPRVVDPGADRGRSPSPSRQQEVAVERAVLAKAGGDGDGDGVMEMVEVELAVAAMRKEVEAGEMAKAKHALRPHSKKRFLNLKFTRKSNCFALRAY</sequence>
<evidence type="ECO:0000256" key="1">
    <source>
        <dbReference type="SAM" id="MobiDB-lite"/>
    </source>
</evidence>
<evidence type="ECO:0000313" key="2">
    <source>
        <dbReference type="EMBL" id="KAG8057972.1"/>
    </source>
</evidence>